<dbReference type="AlphaFoldDB" id="A0AAN8WEQ8"/>
<dbReference type="Proteomes" id="UP001370490">
    <property type="component" value="Unassembled WGS sequence"/>
</dbReference>
<evidence type="ECO:0000256" key="7">
    <source>
        <dbReference type="ARBA" id="ARBA00023316"/>
    </source>
</evidence>
<evidence type="ECO:0000256" key="2">
    <source>
        <dbReference type="ARBA" id="ARBA00008834"/>
    </source>
</evidence>
<dbReference type="GO" id="GO:0005975">
    <property type="term" value="P:carbohydrate metabolic process"/>
    <property type="evidence" value="ECO:0007669"/>
    <property type="project" value="InterPro"/>
</dbReference>
<organism evidence="11 12">
    <name type="scientific">Dillenia turbinata</name>
    <dbReference type="NCBI Taxonomy" id="194707"/>
    <lineage>
        <taxon>Eukaryota</taxon>
        <taxon>Viridiplantae</taxon>
        <taxon>Streptophyta</taxon>
        <taxon>Embryophyta</taxon>
        <taxon>Tracheophyta</taxon>
        <taxon>Spermatophyta</taxon>
        <taxon>Magnoliopsida</taxon>
        <taxon>eudicotyledons</taxon>
        <taxon>Gunneridae</taxon>
        <taxon>Pentapetalae</taxon>
        <taxon>Dilleniales</taxon>
        <taxon>Dilleniaceae</taxon>
        <taxon>Dillenia</taxon>
    </lineage>
</organism>
<proteinExistence type="inferred from homology"/>
<dbReference type="GO" id="GO:0004650">
    <property type="term" value="F:polygalacturonase activity"/>
    <property type="evidence" value="ECO:0007669"/>
    <property type="project" value="InterPro"/>
</dbReference>
<name>A0AAN8WEQ8_9MAGN</name>
<keyword evidence="10" id="KW-0732">Signal</keyword>
<feature type="active site" evidence="8">
    <location>
        <position position="238"/>
    </location>
</feature>
<comment type="subcellular location">
    <subcellularLocation>
        <location evidence="1">Secreted</location>
        <location evidence="1">Cell wall</location>
    </subcellularLocation>
</comment>
<keyword evidence="5 9" id="KW-0378">Hydrolase</keyword>
<evidence type="ECO:0000256" key="6">
    <source>
        <dbReference type="ARBA" id="ARBA00023295"/>
    </source>
</evidence>
<keyword evidence="7" id="KW-0961">Cell wall biogenesis/degradation</keyword>
<evidence type="ECO:0000256" key="4">
    <source>
        <dbReference type="ARBA" id="ARBA00022525"/>
    </source>
</evidence>
<keyword evidence="12" id="KW-1185">Reference proteome</keyword>
<evidence type="ECO:0000313" key="12">
    <source>
        <dbReference type="Proteomes" id="UP001370490"/>
    </source>
</evidence>
<feature type="signal peptide" evidence="10">
    <location>
        <begin position="1"/>
        <end position="20"/>
    </location>
</feature>
<protein>
    <submittedName>
        <fullName evidence="11">Glycoside hydrolase, family 28</fullName>
    </submittedName>
</protein>
<dbReference type="SUPFAM" id="SSF51126">
    <property type="entry name" value="Pectin lyase-like"/>
    <property type="match status" value="1"/>
</dbReference>
<dbReference type="PROSITE" id="PS00502">
    <property type="entry name" value="POLYGALACTURONASE"/>
    <property type="match status" value="1"/>
</dbReference>
<dbReference type="EMBL" id="JBAMMX010000001">
    <property type="protein sequence ID" value="KAK6947017.1"/>
    <property type="molecule type" value="Genomic_DNA"/>
</dbReference>
<dbReference type="GO" id="GO:0071555">
    <property type="term" value="P:cell wall organization"/>
    <property type="evidence" value="ECO:0007669"/>
    <property type="project" value="UniProtKB-KW"/>
</dbReference>
<gene>
    <name evidence="11" type="ORF">RJ641_000490</name>
</gene>
<dbReference type="FunFam" id="2.160.20.10:FF:000004">
    <property type="entry name" value="Pectin lyase-like superfamily protein"/>
    <property type="match status" value="1"/>
</dbReference>
<dbReference type="InterPro" id="IPR000743">
    <property type="entry name" value="Glyco_hydro_28"/>
</dbReference>
<comment type="caution">
    <text evidence="11">The sequence shown here is derived from an EMBL/GenBank/DDBJ whole genome shotgun (WGS) entry which is preliminary data.</text>
</comment>
<evidence type="ECO:0000256" key="9">
    <source>
        <dbReference type="RuleBase" id="RU361169"/>
    </source>
</evidence>
<evidence type="ECO:0000256" key="5">
    <source>
        <dbReference type="ARBA" id="ARBA00022801"/>
    </source>
</evidence>
<accession>A0AAN8WEQ8</accession>
<dbReference type="InterPro" id="IPR006626">
    <property type="entry name" value="PbH1"/>
</dbReference>
<evidence type="ECO:0000256" key="8">
    <source>
        <dbReference type="PROSITE-ProRule" id="PRU10052"/>
    </source>
</evidence>
<sequence>MALPIFLSMILVVLATQVHAQIKEYDIRKYGARADGKTDNSKVILNVWNIACQAKGRNLVYIPPGVFMTTAVRLKGPCNGQMLFQIKGVLKASSDPQLGIDNWISFQWMEELTVFGHGTFDGQGAYAWPYNNCKESSSCELLPTTLRLDFVNNSRIHHVNFTNSKNGHMSLLACHNVQIDHIRISAPADSPNTDGIKIAYSSGINIFSSDIGCGDDCIALLPGSWNVNITGVACGPGHGISVGSLGGTQQEQDVNGLLVQNCTFSGTLNGVRIKTKTSSYPGIVSNITFQHLTMRNVYNPIIIDQKYCPFRSCAGGASQIQISGVIFKNIHGISNSQLAINLLCSKSRPCERLELDNIDLVYEGREGPAKAQCINAKGVSYGTQKPPKCF</sequence>
<evidence type="ECO:0000256" key="1">
    <source>
        <dbReference type="ARBA" id="ARBA00004191"/>
    </source>
</evidence>
<keyword evidence="4" id="KW-0964">Secreted</keyword>
<reference evidence="11 12" key="1">
    <citation type="submission" date="2023-12" db="EMBL/GenBank/DDBJ databases">
        <title>A high-quality genome assembly for Dillenia turbinata (Dilleniales).</title>
        <authorList>
            <person name="Chanderbali A."/>
        </authorList>
    </citation>
    <scope>NUCLEOTIDE SEQUENCE [LARGE SCALE GENOMIC DNA]</scope>
    <source>
        <strain evidence="11">LSX21</strain>
        <tissue evidence="11">Leaf</tissue>
    </source>
</reference>
<dbReference type="PANTHER" id="PTHR31375">
    <property type="match status" value="1"/>
</dbReference>
<evidence type="ECO:0000313" key="11">
    <source>
        <dbReference type="EMBL" id="KAK6947017.1"/>
    </source>
</evidence>
<dbReference type="InterPro" id="IPR011050">
    <property type="entry name" value="Pectin_lyase_fold/virulence"/>
</dbReference>
<keyword evidence="6 9" id="KW-0326">Glycosidase</keyword>
<evidence type="ECO:0000256" key="3">
    <source>
        <dbReference type="ARBA" id="ARBA00022512"/>
    </source>
</evidence>
<dbReference type="SMART" id="SM00710">
    <property type="entry name" value="PbH1"/>
    <property type="match status" value="4"/>
</dbReference>
<dbReference type="Pfam" id="PF00295">
    <property type="entry name" value="Glyco_hydro_28"/>
    <property type="match status" value="1"/>
</dbReference>
<keyword evidence="3" id="KW-0134">Cell wall</keyword>
<dbReference type="Gene3D" id="2.160.20.10">
    <property type="entry name" value="Single-stranded right-handed beta-helix, Pectin lyase-like"/>
    <property type="match status" value="1"/>
</dbReference>
<evidence type="ECO:0000256" key="10">
    <source>
        <dbReference type="SAM" id="SignalP"/>
    </source>
</evidence>
<dbReference type="InterPro" id="IPR012334">
    <property type="entry name" value="Pectin_lyas_fold"/>
</dbReference>
<comment type="similarity">
    <text evidence="2 9">Belongs to the glycosyl hydrolase 28 family.</text>
</comment>
<feature type="chain" id="PRO_5042821090" evidence="10">
    <location>
        <begin position="21"/>
        <end position="390"/>
    </location>
</feature>